<dbReference type="GO" id="GO:0097602">
    <property type="term" value="F:cullin family protein binding"/>
    <property type="evidence" value="ECO:0007669"/>
    <property type="project" value="TreeGrafter"/>
</dbReference>
<dbReference type="Gene3D" id="1.10.238.200">
    <property type="entry name" value="Cullin, PONY binding domain"/>
    <property type="match status" value="1"/>
</dbReference>
<dbReference type="FunCoup" id="W3WPD1">
    <property type="interactions" value="416"/>
</dbReference>
<dbReference type="CDD" id="cd14273">
    <property type="entry name" value="UBA_TAP-C_like"/>
    <property type="match status" value="1"/>
</dbReference>
<comment type="function">
    <text evidence="2">Neddylation of cullins play an essential role in the regulation of SCF-type complexes activity.</text>
</comment>
<dbReference type="HOGENOM" id="CLU_047042_1_0_1"/>
<dbReference type="Pfam" id="PF03556">
    <property type="entry name" value="Cullin_binding"/>
    <property type="match status" value="1"/>
</dbReference>
<dbReference type="eggNOG" id="KOG3077">
    <property type="taxonomic scope" value="Eukaryota"/>
</dbReference>
<evidence type="ECO:0000256" key="2">
    <source>
        <dbReference type="RuleBase" id="RU410713"/>
    </source>
</evidence>
<dbReference type="InterPro" id="IPR009060">
    <property type="entry name" value="UBA-like_sf"/>
</dbReference>
<dbReference type="Proteomes" id="UP000030651">
    <property type="component" value="Unassembled WGS sequence"/>
</dbReference>
<feature type="region of interest" description="Disordered" evidence="3">
    <location>
        <begin position="43"/>
        <end position="73"/>
    </location>
</feature>
<dbReference type="PANTHER" id="PTHR12281">
    <property type="entry name" value="RP42 RELATED"/>
    <property type="match status" value="1"/>
</dbReference>
<dbReference type="SUPFAM" id="SSF46934">
    <property type="entry name" value="UBA-like"/>
    <property type="match status" value="1"/>
</dbReference>
<name>W3WPD1_PESFW</name>
<dbReference type="PANTHER" id="PTHR12281:SF31">
    <property type="entry name" value="DCN1-LIKE PROTEIN 3"/>
    <property type="match status" value="1"/>
</dbReference>
<evidence type="ECO:0000259" key="4">
    <source>
        <dbReference type="PROSITE" id="PS51229"/>
    </source>
</evidence>
<dbReference type="GO" id="GO:0032182">
    <property type="term" value="F:ubiquitin-like protein binding"/>
    <property type="evidence" value="ECO:0007669"/>
    <property type="project" value="TreeGrafter"/>
</dbReference>
<dbReference type="EMBL" id="KI912118">
    <property type="protein sequence ID" value="ETS75735.1"/>
    <property type="molecule type" value="Genomic_DNA"/>
</dbReference>
<dbReference type="OMA" id="LWCKFLQ"/>
<dbReference type="InterPro" id="IPR042460">
    <property type="entry name" value="DCN1-like_PONY"/>
</dbReference>
<dbReference type="Gene3D" id="1.10.8.10">
    <property type="entry name" value="DNA helicase RuvA subunit, C-terminal domain"/>
    <property type="match status" value="1"/>
</dbReference>
<dbReference type="OrthoDB" id="27198at2759"/>
<evidence type="ECO:0000256" key="1">
    <source>
        <dbReference type="ARBA" id="ARBA00022786"/>
    </source>
</evidence>
<dbReference type="GO" id="GO:0045116">
    <property type="term" value="P:protein neddylation"/>
    <property type="evidence" value="ECO:0007669"/>
    <property type="project" value="TreeGrafter"/>
</dbReference>
<dbReference type="Pfam" id="PF14555">
    <property type="entry name" value="UBA_4"/>
    <property type="match status" value="1"/>
</dbReference>
<keyword evidence="6" id="KW-1185">Reference proteome</keyword>
<dbReference type="InterPro" id="IPR005176">
    <property type="entry name" value="PONY_dom"/>
</dbReference>
<dbReference type="InterPro" id="IPR014764">
    <property type="entry name" value="DCN-prot"/>
</dbReference>
<protein>
    <recommendedName>
        <fullName evidence="2">Defective in cullin neddylation protein</fullName>
    </recommendedName>
</protein>
<dbReference type="GO" id="GO:0031624">
    <property type="term" value="F:ubiquitin conjugating enzyme binding"/>
    <property type="evidence" value="ECO:0007669"/>
    <property type="project" value="TreeGrafter"/>
</dbReference>
<dbReference type="AlphaFoldDB" id="W3WPD1"/>
<dbReference type="STRING" id="1229662.W3WPD1"/>
<organism evidence="5 6">
    <name type="scientific">Pestalotiopsis fici (strain W106-1 / CGMCC3.15140)</name>
    <dbReference type="NCBI Taxonomy" id="1229662"/>
    <lineage>
        <taxon>Eukaryota</taxon>
        <taxon>Fungi</taxon>
        <taxon>Dikarya</taxon>
        <taxon>Ascomycota</taxon>
        <taxon>Pezizomycotina</taxon>
        <taxon>Sordariomycetes</taxon>
        <taxon>Xylariomycetidae</taxon>
        <taxon>Amphisphaeriales</taxon>
        <taxon>Sporocadaceae</taxon>
        <taxon>Pestalotiopsis</taxon>
    </lineage>
</organism>
<reference evidence="6" key="1">
    <citation type="journal article" date="2015" name="BMC Genomics">
        <title>Genomic and transcriptomic analysis of the endophytic fungus Pestalotiopsis fici reveals its lifestyle and high potential for synthesis of natural products.</title>
        <authorList>
            <person name="Wang X."/>
            <person name="Zhang X."/>
            <person name="Liu L."/>
            <person name="Xiang M."/>
            <person name="Wang W."/>
            <person name="Sun X."/>
            <person name="Che Y."/>
            <person name="Guo L."/>
            <person name="Liu G."/>
            <person name="Guo L."/>
            <person name="Wang C."/>
            <person name="Yin W.B."/>
            <person name="Stadler M."/>
            <person name="Zhang X."/>
            <person name="Liu X."/>
        </authorList>
    </citation>
    <scope>NUCLEOTIDE SEQUENCE [LARGE SCALE GENOMIC DNA]</scope>
    <source>
        <strain evidence="6">W106-1 / CGMCC3.15140</strain>
    </source>
</reference>
<evidence type="ECO:0000256" key="3">
    <source>
        <dbReference type="SAM" id="MobiDB-lite"/>
    </source>
</evidence>
<sequence>MPPSTSQKALIDHFVARTGTDRKRAERLLKAAGWDLEASLRSNYPHSAGPSESSLKAQFESLRTSEDSADTMGADSTMSYLQQLGVSLDDASMFLGLQVLQAEKIGELSKERFVKSWKEANVEGDVTHQKNYIANKLRLMSTDPKIFRDVYRHAFVLGKEGEARAVTLEMAETFWQILFAAPGRPWVGSQTGINWLEQWLAFLTEKWTRTVSKDMWNQTYEFATKSIEDESLSFWSEDGAWPGVIDQFVAWYNEKRSATGAMEVDS</sequence>
<feature type="compositionally biased region" description="Polar residues" evidence="3">
    <location>
        <begin position="43"/>
        <end position="56"/>
    </location>
</feature>
<evidence type="ECO:0000313" key="5">
    <source>
        <dbReference type="EMBL" id="ETS75735.1"/>
    </source>
</evidence>
<dbReference type="RefSeq" id="XP_007839451.1">
    <property type="nucleotide sequence ID" value="XM_007841260.1"/>
</dbReference>
<dbReference type="GO" id="GO:0000151">
    <property type="term" value="C:ubiquitin ligase complex"/>
    <property type="evidence" value="ECO:0007669"/>
    <property type="project" value="TreeGrafter"/>
</dbReference>
<dbReference type="InParanoid" id="W3WPD1"/>
<accession>W3WPD1</accession>
<dbReference type="GeneID" id="19277692"/>
<dbReference type="Gene3D" id="1.10.238.10">
    <property type="entry name" value="EF-hand"/>
    <property type="match status" value="1"/>
</dbReference>
<keyword evidence="1" id="KW-0833">Ubl conjugation pathway</keyword>
<evidence type="ECO:0000313" key="6">
    <source>
        <dbReference type="Proteomes" id="UP000030651"/>
    </source>
</evidence>
<gene>
    <name evidence="5" type="ORF">PFICI_12679</name>
</gene>
<dbReference type="PROSITE" id="PS51229">
    <property type="entry name" value="DCUN1"/>
    <property type="match status" value="1"/>
</dbReference>
<dbReference type="KEGG" id="pfy:PFICI_12679"/>
<proteinExistence type="predicted"/>
<feature type="domain" description="DCUN1" evidence="4">
    <location>
        <begin position="50"/>
        <end position="253"/>
    </location>
</feature>